<dbReference type="GO" id="GO:0071949">
    <property type="term" value="F:FAD binding"/>
    <property type="evidence" value="ECO:0007669"/>
    <property type="project" value="TreeGrafter"/>
</dbReference>
<dbReference type="SUPFAM" id="SSF51905">
    <property type="entry name" value="FAD/NAD(P)-binding domain"/>
    <property type="match status" value="2"/>
</dbReference>
<dbReference type="Gene3D" id="3.50.50.60">
    <property type="entry name" value="FAD/NAD(P)-binding domain"/>
    <property type="match status" value="2"/>
</dbReference>
<dbReference type="PANTHER" id="PTHR10632">
    <property type="entry name" value="SULFIDE:QUINONE OXIDOREDUCTASE"/>
    <property type="match status" value="1"/>
</dbReference>
<accession>A0A7W4UR68</accession>
<dbReference type="Proteomes" id="UP000545286">
    <property type="component" value="Unassembled WGS sequence"/>
</dbReference>
<dbReference type="GO" id="GO:0070221">
    <property type="term" value="P:sulfide oxidation, using sulfide:quinone oxidoreductase"/>
    <property type="evidence" value="ECO:0007669"/>
    <property type="project" value="TreeGrafter"/>
</dbReference>
<keyword evidence="3" id="KW-0560">Oxidoreductase</keyword>
<dbReference type="InterPro" id="IPR015904">
    <property type="entry name" value="Sulphide_quinone_reductase"/>
</dbReference>
<dbReference type="PANTHER" id="PTHR10632:SF2">
    <property type="entry name" value="SULFIDE:QUINONE OXIDOREDUCTASE, MITOCHONDRIAL"/>
    <property type="match status" value="1"/>
</dbReference>
<reference evidence="3 4" key="1">
    <citation type="submission" date="2020-08" db="EMBL/GenBank/DDBJ databases">
        <title>Sequencing the genomes of 1000 actinobacteria strains.</title>
        <authorList>
            <person name="Klenk H.-P."/>
        </authorList>
    </citation>
    <scope>NUCLEOTIDE SEQUENCE [LARGE SCALE GENOMIC DNA]</scope>
    <source>
        <strain evidence="3 4">DSM 20419</strain>
    </source>
</reference>
<dbReference type="InterPro" id="IPR036188">
    <property type="entry name" value="FAD/NAD-bd_sf"/>
</dbReference>
<evidence type="ECO:0000259" key="2">
    <source>
        <dbReference type="Pfam" id="PF07992"/>
    </source>
</evidence>
<evidence type="ECO:0000256" key="1">
    <source>
        <dbReference type="SAM" id="MobiDB-lite"/>
    </source>
</evidence>
<dbReference type="EC" id="1.8.5.-" evidence="3"/>
<protein>
    <submittedName>
        <fullName evidence="3">Sulfide:quinone oxidoreductase</fullName>
        <ecNumber evidence="3">1.8.5.-</ecNumber>
    </submittedName>
</protein>
<feature type="region of interest" description="Disordered" evidence="1">
    <location>
        <begin position="1"/>
        <end position="27"/>
    </location>
</feature>
<dbReference type="GO" id="GO:0070224">
    <property type="term" value="F:sulfide:quinone oxidoreductase activity"/>
    <property type="evidence" value="ECO:0007669"/>
    <property type="project" value="TreeGrafter"/>
</dbReference>
<gene>
    <name evidence="3" type="ORF">FHX72_003282</name>
</gene>
<dbReference type="EMBL" id="JACHWJ010000005">
    <property type="protein sequence ID" value="MBB2959130.1"/>
    <property type="molecule type" value="Genomic_DNA"/>
</dbReference>
<feature type="domain" description="FAD/NAD(P)-binding" evidence="2">
    <location>
        <begin position="31"/>
        <end position="342"/>
    </location>
</feature>
<evidence type="ECO:0000313" key="4">
    <source>
        <dbReference type="Proteomes" id="UP000545286"/>
    </source>
</evidence>
<dbReference type="RefSeq" id="WP_183626402.1">
    <property type="nucleotide sequence ID" value="NZ_JACHWJ010000005.1"/>
</dbReference>
<keyword evidence="4" id="KW-1185">Reference proteome</keyword>
<dbReference type="InterPro" id="IPR023753">
    <property type="entry name" value="FAD/NAD-binding_dom"/>
</dbReference>
<sequence>MTPTSNGDASPAAQPTQPKQEQKQSPTLTTYRVLVIGGGNAGLSVSGHLQRAGVEGVTVVEPREHHVYQPLLSHVAGRTAKASQATRPQADVMPDGVAPLRDAVASVEPETSSVVLASGRRVGYEHLIVCPGIEQDWDSTPGMRAALSTPSAASSYEIELADKTSRLLRDLRGGTAVFVQAPEPASFAGAVQKPMYLACDYWRSRGLLDRIRVVLVLPDASPLGIPEIDEELERRIADYGIEVRRESRLSEVLPEAKTAVISAPADSDSGAGSGSEPERIPYDALIVEPLQRAPEWIAEAGLAGASSREDSERGFVEVDPRSLQHRRFANVWALGDAAVSRSQRSGGALRKQTQALAENIVSVLSEEAPQSQYDGYTVAPFTVSRSSVVFAEFDDTLEQRPSFPFWKGLARERHLTWVFDRHVLPWVYWNLILKGRA</sequence>
<dbReference type="AlphaFoldDB" id="A0A7W4UR68"/>
<dbReference type="Pfam" id="PF07992">
    <property type="entry name" value="Pyr_redox_2"/>
    <property type="match status" value="1"/>
</dbReference>
<proteinExistence type="predicted"/>
<evidence type="ECO:0000313" key="3">
    <source>
        <dbReference type="EMBL" id="MBB2959130.1"/>
    </source>
</evidence>
<organism evidence="3 4">
    <name type="scientific">Pseudoclavibacter helvolus</name>
    <dbReference type="NCBI Taxonomy" id="255205"/>
    <lineage>
        <taxon>Bacteria</taxon>
        <taxon>Bacillati</taxon>
        <taxon>Actinomycetota</taxon>
        <taxon>Actinomycetes</taxon>
        <taxon>Micrococcales</taxon>
        <taxon>Microbacteriaceae</taxon>
        <taxon>Pseudoclavibacter</taxon>
    </lineage>
</organism>
<comment type="caution">
    <text evidence="3">The sequence shown here is derived from an EMBL/GenBank/DDBJ whole genome shotgun (WGS) entry which is preliminary data.</text>
</comment>
<name>A0A7W4UR68_9MICO</name>